<evidence type="ECO:0000313" key="2">
    <source>
        <dbReference type="Proteomes" id="UP000772181"/>
    </source>
</evidence>
<dbReference type="AlphaFoldDB" id="A0A933GMC4"/>
<dbReference type="Pfam" id="PF03683">
    <property type="entry name" value="UPF0175"/>
    <property type="match status" value="1"/>
</dbReference>
<evidence type="ECO:0000313" key="1">
    <source>
        <dbReference type="EMBL" id="MBI4596553.1"/>
    </source>
</evidence>
<organism evidence="1 2">
    <name type="scientific">Tectimicrobiota bacterium</name>
    <dbReference type="NCBI Taxonomy" id="2528274"/>
    <lineage>
        <taxon>Bacteria</taxon>
        <taxon>Pseudomonadati</taxon>
        <taxon>Nitrospinota/Tectimicrobiota group</taxon>
        <taxon>Candidatus Tectimicrobiota</taxon>
    </lineage>
</organism>
<sequence length="89" mass="10206">MPKQIVLEFPVEIPEGGLKDKEILKKGKAIIILELLRKGDISQGKAAELLEIDRHTLFDLMAKYDIPMANFPPEELRHQVEDAKKRKTK</sequence>
<dbReference type="EMBL" id="JACQWF010000406">
    <property type="protein sequence ID" value="MBI4596553.1"/>
    <property type="molecule type" value="Genomic_DNA"/>
</dbReference>
<proteinExistence type="predicted"/>
<dbReference type="InterPro" id="IPR005368">
    <property type="entry name" value="UPF0175"/>
</dbReference>
<comment type="caution">
    <text evidence="1">The sequence shown here is derived from an EMBL/GenBank/DDBJ whole genome shotgun (WGS) entry which is preliminary data.</text>
</comment>
<accession>A0A933GMC4</accession>
<reference evidence="1" key="1">
    <citation type="submission" date="2020-07" db="EMBL/GenBank/DDBJ databases">
        <title>Huge and variable diversity of episymbiotic CPR bacteria and DPANN archaea in groundwater ecosystems.</title>
        <authorList>
            <person name="He C.Y."/>
            <person name="Keren R."/>
            <person name="Whittaker M."/>
            <person name="Farag I.F."/>
            <person name="Doudna J."/>
            <person name="Cate J.H.D."/>
            <person name="Banfield J.F."/>
        </authorList>
    </citation>
    <scope>NUCLEOTIDE SEQUENCE</scope>
    <source>
        <strain evidence="1">NC_groundwater_1482_Ag_S-0.65um_47_24</strain>
    </source>
</reference>
<dbReference type="InterPro" id="IPR009057">
    <property type="entry name" value="Homeodomain-like_sf"/>
</dbReference>
<dbReference type="SUPFAM" id="SSF46689">
    <property type="entry name" value="Homeodomain-like"/>
    <property type="match status" value="1"/>
</dbReference>
<dbReference type="Gene3D" id="1.10.10.60">
    <property type="entry name" value="Homeodomain-like"/>
    <property type="match status" value="1"/>
</dbReference>
<name>A0A933GMC4_UNCTE</name>
<dbReference type="Proteomes" id="UP000772181">
    <property type="component" value="Unassembled WGS sequence"/>
</dbReference>
<protein>
    <submittedName>
        <fullName evidence="1">UPF0175 family protein</fullName>
    </submittedName>
</protein>
<gene>
    <name evidence="1" type="ORF">HY730_09310</name>
</gene>